<proteinExistence type="predicted"/>
<feature type="non-terminal residue" evidence="2">
    <location>
        <position position="1"/>
    </location>
</feature>
<dbReference type="AlphaFoldDB" id="H9M9V2"/>
<dbReference type="GO" id="GO:0015079">
    <property type="term" value="F:potassium ion transmembrane transporter activity"/>
    <property type="evidence" value="ECO:0007669"/>
    <property type="project" value="InterPro"/>
</dbReference>
<dbReference type="GO" id="GO:0016020">
    <property type="term" value="C:membrane"/>
    <property type="evidence" value="ECO:0007669"/>
    <property type="project" value="InterPro"/>
</dbReference>
<dbReference type="EMBL" id="JQ261953">
    <property type="protein sequence ID" value="AEW07898.1"/>
    <property type="molecule type" value="Genomic_DNA"/>
</dbReference>
<evidence type="ECO:0000313" key="2">
    <source>
        <dbReference type="EMBL" id="AEW07898.1"/>
    </source>
</evidence>
<feature type="non-terminal residue" evidence="2">
    <location>
        <position position="161"/>
    </location>
</feature>
<reference evidence="2" key="1">
    <citation type="submission" date="2011-12" db="EMBL/GenBank/DDBJ databases">
        <title>Nucleotide Diversity and Divergence in the Loblolly Pine Gene Space.</title>
        <authorList>
            <person name="Neale D.B."/>
            <person name="Wegrzyn J.L."/>
            <person name="Lee J.M."/>
            <person name="Eckert A.J."/>
            <person name="Liechty J.D."/>
            <person name="Stevens K.A."/>
            <person name="Langley C.H."/>
        </authorList>
    </citation>
    <scope>NUCLEOTIDE SEQUENCE</scope>
    <source>
        <strain evidence="2">4224</strain>
        <tissue evidence="2">Megagametophyte</tissue>
    </source>
</reference>
<dbReference type="Pfam" id="PF22776">
    <property type="entry name" value="K_trans_C"/>
    <property type="match status" value="1"/>
</dbReference>
<accession>H9M9V2</accession>
<protein>
    <recommendedName>
        <fullName evidence="1">K+ potassium transporter C-terminal domain-containing protein</fullName>
    </recommendedName>
</protein>
<name>H9M9V2_PINRA</name>
<organism evidence="2">
    <name type="scientific">Pinus radiata</name>
    <name type="common">Monterey pine</name>
    <name type="synonym">Pinus insignis</name>
    <dbReference type="NCBI Taxonomy" id="3347"/>
    <lineage>
        <taxon>Eukaryota</taxon>
        <taxon>Viridiplantae</taxon>
        <taxon>Streptophyta</taxon>
        <taxon>Embryophyta</taxon>
        <taxon>Tracheophyta</taxon>
        <taxon>Spermatophyta</taxon>
        <taxon>Pinopsida</taxon>
        <taxon>Pinidae</taxon>
        <taxon>Conifers I</taxon>
        <taxon>Pinales</taxon>
        <taxon>Pinaceae</taxon>
        <taxon>Pinus</taxon>
        <taxon>Pinus subgen. Pinus</taxon>
    </lineage>
</organism>
<evidence type="ECO:0000259" key="1">
    <source>
        <dbReference type="Pfam" id="PF22776"/>
    </source>
</evidence>
<dbReference type="InterPro" id="IPR003855">
    <property type="entry name" value="K+_transporter"/>
</dbReference>
<dbReference type="InterPro" id="IPR053952">
    <property type="entry name" value="K_trans_C"/>
</dbReference>
<sequence length="161" mass="17778">GDFICSEQRNSCSISKSSEEEEMAVMGTPMLSGNAIDIVRSCDSVKSIDSATVSYIMSPTIQNIQDVIQPIFPFQAWWREVQSVLLSSPESDPALRKELQELLEAKEHGTTYILGHSNVKARKGSSFLKKIVIDIAYNFLRKNCRGSSVALCVPHAALIEV</sequence>
<dbReference type="PANTHER" id="PTHR30540">
    <property type="entry name" value="OSMOTIC STRESS POTASSIUM TRANSPORTER"/>
    <property type="match status" value="1"/>
</dbReference>
<gene>
    <name evidence="2" type="ORF">0_13946_01</name>
</gene>
<feature type="domain" description="K+ potassium transporter C-terminal" evidence="1">
    <location>
        <begin position="94"/>
        <end position="161"/>
    </location>
</feature>
<dbReference type="PANTHER" id="PTHR30540:SF83">
    <property type="entry name" value="K+ POTASSIUM TRANSPORTER"/>
    <property type="match status" value="1"/>
</dbReference>